<dbReference type="PANTHER" id="PTHR13199:SF11">
    <property type="entry name" value="PROTEIN ATOSSA"/>
    <property type="match status" value="1"/>
</dbReference>
<dbReference type="AlphaFoldDB" id="A0AAP0I141"/>
<sequence>MMSTNFDSCKPECSDSLCQHWFLDSAPKLRLTKSRSLSGPPVRRSLVGSFEESLLSGHLSSGIIYKKIEGFQAVLNVTGGSFSPLSRKLPFSVSSVDGNACLLYYASVDLAGNSPLKQPKDIKVKRNRRDDESREAQSRLRIPVKGVAFSQVLSNPERTPIHTFRCNYDLSDMPAGTKKSPRPTKKLKCDPLPACETNILDTDGERRFYLYNDLRIVFPQRHSDADEGKFNVEYHFPDNPKYFDISN</sequence>
<evidence type="ECO:0000313" key="4">
    <source>
        <dbReference type="Proteomes" id="UP001419268"/>
    </source>
</evidence>
<feature type="domain" description="Atos-like conserved" evidence="2">
    <location>
        <begin position="46"/>
        <end position="105"/>
    </location>
</feature>
<dbReference type="SMART" id="SM01177">
    <property type="entry name" value="DUF4210"/>
    <property type="match status" value="1"/>
</dbReference>
<evidence type="ECO:0000313" key="3">
    <source>
        <dbReference type="EMBL" id="KAK9104070.1"/>
    </source>
</evidence>
<dbReference type="PANTHER" id="PTHR13199">
    <property type="entry name" value="GH03947P"/>
    <property type="match status" value="1"/>
</dbReference>
<reference evidence="3 4" key="1">
    <citation type="submission" date="2024-01" db="EMBL/GenBank/DDBJ databases">
        <title>Genome assemblies of Stephania.</title>
        <authorList>
            <person name="Yang L."/>
        </authorList>
    </citation>
    <scope>NUCLEOTIDE SEQUENCE [LARGE SCALE GENOMIC DNA]</scope>
    <source>
        <strain evidence="3">JXDWG</strain>
        <tissue evidence="3">Leaf</tissue>
    </source>
</reference>
<keyword evidence="4" id="KW-1185">Reference proteome</keyword>
<dbReference type="Proteomes" id="UP001419268">
    <property type="component" value="Unassembled WGS sequence"/>
</dbReference>
<evidence type="ECO:0000259" key="2">
    <source>
        <dbReference type="SMART" id="SM01177"/>
    </source>
</evidence>
<dbReference type="InterPro" id="IPR051506">
    <property type="entry name" value="ATOS_Transcription_Regulators"/>
</dbReference>
<accession>A0AAP0I141</accession>
<dbReference type="InterPro" id="IPR033473">
    <property type="entry name" value="Atos-like_C"/>
</dbReference>
<proteinExistence type="predicted"/>
<comment type="caution">
    <text evidence="3">The sequence shown here is derived from an EMBL/GenBank/DDBJ whole genome shotgun (WGS) entry which is preliminary data.</text>
</comment>
<protein>
    <recommendedName>
        <fullName evidence="2">Atos-like conserved domain-containing protein</fullName>
    </recommendedName>
</protein>
<organism evidence="3 4">
    <name type="scientific">Stephania cephalantha</name>
    <dbReference type="NCBI Taxonomy" id="152367"/>
    <lineage>
        <taxon>Eukaryota</taxon>
        <taxon>Viridiplantae</taxon>
        <taxon>Streptophyta</taxon>
        <taxon>Embryophyta</taxon>
        <taxon>Tracheophyta</taxon>
        <taxon>Spermatophyta</taxon>
        <taxon>Magnoliopsida</taxon>
        <taxon>Ranunculales</taxon>
        <taxon>Menispermaceae</taxon>
        <taxon>Menispermoideae</taxon>
        <taxon>Cissampelideae</taxon>
        <taxon>Stephania</taxon>
    </lineage>
</organism>
<dbReference type="InterPro" id="IPR025261">
    <property type="entry name" value="Atos-like_cons_dom"/>
</dbReference>
<gene>
    <name evidence="3" type="ORF">Scep_020914</name>
</gene>
<feature type="compositionally biased region" description="Basic and acidic residues" evidence="1">
    <location>
        <begin position="118"/>
        <end position="137"/>
    </location>
</feature>
<dbReference type="Pfam" id="PF13889">
    <property type="entry name" value="Chromosome_seg"/>
    <property type="match status" value="1"/>
</dbReference>
<feature type="region of interest" description="Disordered" evidence="1">
    <location>
        <begin position="116"/>
        <end position="137"/>
    </location>
</feature>
<evidence type="ECO:0000256" key="1">
    <source>
        <dbReference type="SAM" id="MobiDB-lite"/>
    </source>
</evidence>
<name>A0AAP0I141_9MAGN</name>
<dbReference type="EMBL" id="JBBNAG010000009">
    <property type="protein sequence ID" value="KAK9104070.1"/>
    <property type="molecule type" value="Genomic_DNA"/>
</dbReference>